<proteinExistence type="predicted"/>
<accession>A0A6J5NNK5</accession>
<keyword evidence="1" id="KW-0472">Membrane</keyword>
<evidence type="ECO:0000313" key="3">
    <source>
        <dbReference type="EMBL" id="CAB4156874.1"/>
    </source>
</evidence>
<gene>
    <name evidence="2" type="ORF">UFOVP355_14</name>
    <name evidence="3" type="ORF">UFOVP677_14</name>
</gene>
<evidence type="ECO:0000256" key="1">
    <source>
        <dbReference type="SAM" id="Phobius"/>
    </source>
</evidence>
<protein>
    <submittedName>
        <fullName evidence="3">Uncharacterized protein</fullName>
    </submittedName>
</protein>
<keyword evidence="1" id="KW-1133">Transmembrane helix</keyword>
<keyword evidence="1" id="KW-0812">Transmembrane</keyword>
<dbReference type="EMBL" id="LR796366">
    <property type="protein sequence ID" value="CAB4139836.1"/>
    <property type="molecule type" value="Genomic_DNA"/>
</dbReference>
<feature type="transmembrane region" description="Helical" evidence="1">
    <location>
        <begin position="12"/>
        <end position="36"/>
    </location>
</feature>
<sequence>MFSVDKKDGQMRTLVVIVGTAFLTFAGLAVFIRAVFNALDSIDYDWDEYDRK</sequence>
<name>A0A6J5NNK5_9CAUD</name>
<dbReference type="EMBL" id="LR796647">
    <property type="protein sequence ID" value="CAB4156874.1"/>
    <property type="molecule type" value="Genomic_DNA"/>
</dbReference>
<organism evidence="3">
    <name type="scientific">uncultured Caudovirales phage</name>
    <dbReference type="NCBI Taxonomy" id="2100421"/>
    <lineage>
        <taxon>Viruses</taxon>
        <taxon>Duplodnaviria</taxon>
        <taxon>Heunggongvirae</taxon>
        <taxon>Uroviricota</taxon>
        <taxon>Caudoviricetes</taxon>
        <taxon>Peduoviridae</taxon>
        <taxon>Maltschvirus</taxon>
        <taxon>Maltschvirus maltsch</taxon>
    </lineage>
</organism>
<reference evidence="3" key="1">
    <citation type="submission" date="2020-04" db="EMBL/GenBank/DDBJ databases">
        <authorList>
            <person name="Chiriac C."/>
            <person name="Salcher M."/>
            <person name="Ghai R."/>
            <person name="Kavagutti S V."/>
        </authorList>
    </citation>
    <scope>NUCLEOTIDE SEQUENCE</scope>
</reference>
<evidence type="ECO:0000313" key="2">
    <source>
        <dbReference type="EMBL" id="CAB4139836.1"/>
    </source>
</evidence>